<proteinExistence type="inferred from homology"/>
<accession>A0A423SD23</accession>
<dbReference type="STRING" id="6689.A0A423SD23"/>
<comment type="caution">
    <text evidence="7">The sequence shown here is derived from an EMBL/GenBank/DDBJ whole genome shotgun (WGS) entry which is preliminary data.</text>
</comment>
<evidence type="ECO:0000256" key="1">
    <source>
        <dbReference type="ARBA" id="ARBA00004496"/>
    </source>
</evidence>
<reference evidence="7 8" key="1">
    <citation type="submission" date="2018-04" db="EMBL/GenBank/DDBJ databases">
        <authorList>
            <person name="Zhang X."/>
            <person name="Yuan J."/>
            <person name="Li F."/>
            <person name="Xiang J."/>
        </authorList>
    </citation>
    <scope>NUCLEOTIDE SEQUENCE [LARGE SCALE GENOMIC DNA]</scope>
    <source>
        <tissue evidence="7">Muscle</tissue>
    </source>
</reference>
<evidence type="ECO:0000256" key="5">
    <source>
        <dbReference type="SAM" id="MobiDB-lite"/>
    </source>
</evidence>
<feature type="region of interest" description="Disordered" evidence="5">
    <location>
        <begin position="25"/>
        <end position="50"/>
    </location>
</feature>
<dbReference type="Pfam" id="PF00022">
    <property type="entry name" value="Actin"/>
    <property type="match status" value="1"/>
</dbReference>
<keyword evidence="3" id="KW-0963">Cytoplasm</keyword>
<evidence type="ECO:0000256" key="6">
    <source>
        <dbReference type="SAM" id="Phobius"/>
    </source>
</evidence>
<sequence length="267" mass="28952">MASFISDAYRHPTNKHPDLIAFRKIRPNDRSQRPTGPSPSQLTSPGIRPQAGRSAACLSLASRGESAAAFASSSSSALARPFSPSWSSFASAMCVCAAASCFFPLYSLCSILSLFPLLSLILCILLSLLRSLSFYVCLAVFLSLSLPPPFPSLSFSFTPSPSPPFCSSRFLSLSLSLSLFVPSLSFSLFPSLLSSLSFTPHSFSPFLSLLLLPTIILMIKIIAPPERKYSVWIGGSILASLSTFQQMWITKDEYEESGPGIVHRKCF</sequence>
<name>A0A423SD23_PENVA</name>
<keyword evidence="4" id="KW-0206">Cytoskeleton</keyword>
<evidence type="ECO:0000256" key="4">
    <source>
        <dbReference type="ARBA" id="ARBA00023212"/>
    </source>
</evidence>
<comment type="similarity">
    <text evidence="2">Belongs to the actin family.</text>
</comment>
<dbReference type="Proteomes" id="UP000283509">
    <property type="component" value="Unassembled WGS sequence"/>
</dbReference>
<dbReference type="InterPro" id="IPR004000">
    <property type="entry name" value="Actin"/>
</dbReference>
<feature type="compositionally biased region" description="Polar residues" evidence="5">
    <location>
        <begin position="33"/>
        <end position="44"/>
    </location>
</feature>
<dbReference type="EMBL" id="QCYY01003825">
    <property type="protein sequence ID" value="ROT62109.1"/>
    <property type="molecule type" value="Genomic_DNA"/>
</dbReference>
<dbReference type="InterPro" id="IPR043129">
    <property type="entry name" value="ATPase_NBD"/>
</dbReference>
<feature type="transmembrane region" description="Helical" evidence="6">
    <location>
        <begin position="132"/>
        <end position="150"/>
    </location>
</feature>
<protein>
    <submittedName>
        <fullName evidence="7">Actin-5</fullName>
    </submittedName>
</protein>
<reference evidence="7 8" key="2">
    <citation type="submission" date="2019-01" db="EMBL/GenBank/DDBJ databases">
        <title>The decoding of complex shrimp genome reveals the adaptation for benthos swimmer, frequently molting mechanism and breeding impact on genome.</title>
        <authorList>
            <person name="Sun Y."/>
            <person name="Gao Y."/>
            <person name="Yu Y."/>
        </authorList>
    </citation>
    <scope>NUCLEOTIDE SEQUENCE [LARGE SCALE GENOMIC DNA]</scope>
    <source>
        <tissue evidence="7">Muscle</tissue>
    </source>
</reference>
<dbReference type="AlphaFoldDB" id="A0A423SD23"/>
<organism evidence="7 8">
    <name type="scientific">Penaeus vannamei</name>
    <name type="common">Whiteleg shrimp</name>
    <name type="synonym">Litopenaeus vannamei</name>
    <dbReference type="NCBI Taxonomy" id="6689"/>
    <lineage>
        <taxon>Eukaryota</taxon>
        <taxon>Metazoa</taxon>
        <taxon>Ecdysozoa</taxon>
        <taxon>Arthropoda</taxon>
        <taxon>Crustacea</taxon>
        <taxon>Multicrustacea</taxon>
        <taxon>Malacostraca</taxon>
        <taxon>Eumalacostraca</taxon>
        <taxon>Eucarida</taxon>
        <taxon>Decapoda</taxon>
        <taxon>Dendrobranchiata</taxon>
        <taxon>Penaeoidea</taxon>
        <taxon>Penaeidae</taxon>
        <taxon>Penaeus</taxon>
    </lineage>
</organism>
<dbReference type="FunFam" id="3.30.420.40:FF:000050">
    <property type="entry name" value="Actin, alpha skeletal muscle"/>
    <property type="match status" value="1"/>
</dbReference>
<feature type="transmembrane region" description="Helical" evidence="6">
    <location>
        <begin position="205"/>
        <end position="223"/>
    </location>
</feature>
<dbReference type="InterPro" id="IPR004001">
    <property type="entry name" value="Actin_CS"/>
</dbReference>
<feature type="transmembrane region" description="Helical" evidence="6">
    <location>
        <begin position="170"/>
        <end position="193"/>
    </location>
</feature>
<comment type="subcellular location">
    <subcellularLocation>
        <location evidence="1">Cytoplasm</location>
    </subcellularLocation>
</comment>
<evidence type="ECO:0000256" key="2">
    <source>
        <dbReference type="ARBA" id="ARBA00006752"/>
    </source>
</evidence>
<evidence type="ECO:0000313" key="7">
    <source>
        <dbReference type="EMBL" id="ROT62109.1"/>
    </source>
</evidence>
<dbReference type="SUPFAM" id="SSF53067">
    <property type="entry name" value="Actin-like ATPase domain"/>
    <property type="match status" value="1"/>
</dbReference>
<feature type="transmembrane region" description="Helical" evidence="6">
    <location>
        <begin position="229"/>
        <end position="249"/>
    </location>
</feature>
<dbReference type="GO" id="GO:0005737">
    <property type="term" value="C:cytoplasm"/>
    <property type="evidence" value="ECO:0007669"/>
    <property type="project" value="UniProtKB-SubCell"/>
</dbReference>
<keyword evidence="8" id="KW-1185">Reference proteome</keyword>
<dbReference type="PROSITE" id="PS00432">
    <property type="entry name" value="ACTINS_2"/>
    <property type="match status" value="1"/>
</dbReference>
<keyword evidence="6" id="KW-1133">Transmembrane helix</keyword>
<keyword evidence="6" id="KW-0812">Transmembrane</keyword>
<dbReference type="Gene3D" id="3.30.420.40">
    <property type="match status" value="2"/>
</dbReference>
<evidence type="ECO:0000313" key="8">
    <source>
        <dbReference type="Proteomes" id="UP000283509"/>
    </source>
</evidence>
<evidence type="ECO:0000256" key="3">
    <source>
        <dbReference type="ARBA" id="ARBA00022490"/>
    </source>
</evidence>
<feature type="transmembrane region" description="Helical" evidence="6">
    <location>
        <begin position="103"/>
        <end position="125"/>
    </location>
</feature>
<keyword evidence="6" id="KW-0472">Membrane</keyword>
<gene>
    <name evidence="7" type="ORF">C7M84_020062</name>
</gene>